<dbReference type="Proteomes" id="UP001596074">
    <property type="component" value="Unassembled WGS sequence"/>
</dbReference>
<dbReference type="InterPro" id="IPR045441">
    <property type="entry name" value="DUF6506"/>
</dbReference>
<dbReference type="RefSeq" id="WP_378282394.1">
    <property type="nucleotide sequence ID" value="NZ_JBHSON010000016.1"/>
</dbReference>
<comment type="caution">
    <text evidence="1">The sequence shown here is derived from an EMBL/GenBank/DDBJ whole genome shotgun (WGS) entry which is preliminary data.</text>
</comment>
<evidence type="ECO:0000313" key="2">
    <source>
        <dbReference type="Proteomes" id="UP001596074"/>
    </source>
</evidence>
<dbReference type="Pfam" id="PF20116">
    <property type="entry name" value="DUF6506"/>
    <property type="match status" value="2"/>
</dbReference>
<sequence length="203" mass="20518">MSHTTLPRTIVIYPRPDAGPAGDLVEFEGGGRRVTLVGVPDLDEAAPVVERLVGEGAGLVELCGGFGPVGAARVIAAVGDRAPVGAIGYDSESLAAISRFHLAFLAGELQSELFLLLVPGADPERDRIVREHGGGARFTAVAVPDIAAAERVAAQEKVGLIELFGGFGADAAARVHAAAGGAPVGTIAFGIESMDAAAAFRAA</sequence>
<dbReference type="EMBL" id="JBHSON010000016">
    <property type="protein sequence ID" value="MFC5746778.1"/>
    <property type="molecule type" value="Genomic_DNA"/>
</dbReference>
<organism evidence="1 2">
    <name type="scientific">Actinomadura rugatobispora</name>
    <dbReference type="NCBI Taxonomy" id="1994"/>
    <lineage>
        <taxon>Bacteria</taxon>
        <taxon>Bacillati</taxon>
        <taxon>Actinomycetota</taxon>
        <taxon>Actinomycetes</taxon>
        <taxon>Streptosporangiales</taxon>
        <taxon>Thermomonosporaceae</taxon>
        <taxon>Actinomadura</taxon>
    </lineage>
</organism>
<proteinExistence type="predicted"/>
<reference evidence="2" key="1">
    <citation type="journal article" date="2019" name="Int. J. Syst. Evol. Microbiol.">
        <title>The Global Catalogue of Microorganisms (GCM) 10K type strain sequencing project: providing services to taxonomists for standard genome sequencing and annotation.</title>
        <authorList>
            <consortium name="The Broad Institute Genomics Platform"/>
            <consortium name="The Broad Institute Genome Sequencing Center for Infectious Disease"/>
            <person name="Wu L."/>
            <person name="Ma J."/>
        </authorList>
    </citation>
    <scope>NUCLEOTIDE SEQUENCE [LARGE SCALE GENOMIC DNA]</scope>
    <source>
        <strain evidence="2">KCTC 42087</strain>
    </source>
</reference>
<accession>A0ABW0ZWN4</accession>
<name>A0ABW0ZWN4_9ACTN</name>
<protein>
    <submittedName>
        <fullName evidence="1">DUF6506 family protein</fullName>
    </submittedName>
</protein>
<evidence type="ECO:0000313" key="1">
    <source>
        <dbReference type="EMBL" id="MFC5746778.1"/>
    </source>
</evidence>
<gene>
    <name evidence="1" type="ORF">ACFPZN_14225</name>
</gene>
<keyword evidence="2" id="KW-1185">Reference proteome</keyword>